<reference evidence="2" key="1">
    <citation type="submission" date="2010-06" db="EMBL/GenBank/DDBJ databases">
        <authorList>
            <person name="Jiang H."/>
            <person name="Abraham K."/>
            <person name="Ali S."/>
            <person name="Alsbrooks S.L."/>
            <person name="Anim B.N."/>
            <person name="Anosike U.S."/>
            <person name="Attaway T."/>
            <person name="Bandaranaike D.P."/>
            <person name="Battles P.K."/>
            <person name="Bell S.N."/>
            <person name="Bell A.V."/>
            <person name="Beltran B."/>
            <person name="Bickham C."/>
            <person name="Bustamante Y."/>
            <person name="Caleb T."/>
            <person name="Canada A."/>
            <person name="Cardenas V."/>
            <person name="Carter K."/>
            <person name="Chacko J."/>
            <person name="Chandrabose M.N."/>
            <person name="Chavez D."/>
            <person name="Chavez A."/>
            <person name="Chen L."/>
            <person name="Chu H.-S."/>
            <person name="Claassen K.J."/>
            <person name="Cockrell R."/>
            <person name="Collins M."/>
            <person name="Cooper J.A."/>
            <person name="Cree A."/>
            <person name="Curry S.M."/>
            <person name="Da Y."/>
            <person name="Dao M.D."/>
            <person name="Das B."/>
            <person name="Davila M.-L."/>
            <person name="Davy-Carroll L."/>
            <person name="Denson S."/>
            <person name="Dinh H."/>
            <person name="Ebong V.E."/>
            <person name="Edwards J.R."/>
            <person name="Egan A."/>
            <person name="El-Daye J."/>
            <person name="Escobedo L."/>
            <person name="Fernandez S."/>
            <person name="Fernando P.R."/>
            <person name="Flagg N."/>
            <person name="Forbes L.D."/>
            <person name="Fowler R.G."/>
            <person name="Fu Q."/>
            <person name="Gabisi R.A."/>
            <person name="Ganer J."/>
            <person name="Garbino Pronczuk A."/>
            <person name="Garcia R.M."/>
            <person name="Garner T."/>
            <person name="Garrett T.E."/>
            <person name="Gonzalez D.A."/>
            <person name="Hamid H."/>
            <person name="Hawkins E.S."/>
            <person name="Hirani K."/>
            <person name="Hogues M.E."/>
            <person name="Hollins B."/>
            <person name="Hsiao C.-H."/>
            <person name="Jabil R."/>
            <person name="James M.L."/>
            <person name="Jhangiani S.N."/>
            <person name="Johnson B."/>
            <person name="Johnson Q."/>
            <person name="Joshi V."/>
            <person name="Kalu J.B."/>
            <person name="Kam C."/>
            <person name="Kashfia A."/>
            <person name="Keebler J."/>
            <person name="Kisamo H."/>
            <person name="Kovar C.L."/>
            <person name="Lago L.A."/>
            <person name="Lai C.-Y."/>
            <person name="Laidlaw J."/>
            <person name="Lara F."/>
            <person name="Le T.-K."/>
            <person name="Lee S.L."/>
            <person name="Legall F.H."/>
            <person name="Lemon S.J."/>
            <person name="Lewis L.R."/>
            <person name="Li B."/>
            <person name="Liu Y."/>
            <person name="Liu Y.-S."/>
            <person name="Lopez J."/>
            <person name="Lozado R.J."/>
            <person name="Lu J."/>
            <person name="Madu R.C."/>
            <person name="Maheshwari M."/>
            <person name="Maheshwari R."/>
            <person name="Malloy K."/>
            <person name="Martinez E."/>
            <person name="Mathew T."/>
            <person name="Mercado I.C."/>
            <person name="Mercado C."/>
            <person name="Meyer B."/>
            <person name="Montgomery K."/>
            <person name="Morgan M.B."/>
            <person name="Munidasa M."/>
            <person name="Nazareth L.V."/>
            <person name="Nelson J."/>
            <person name="Ng B.M."/>
            <person name="Nguyen N.B."/>
            <person name="Nguyen P.Q."/>
            <person name="Nguyen T."/>
            <person name="Obregon M."/>
            <person name="Okwuonu G.O."/>
            <person name="Onwere C.G."/>
            <person name="Orozco G."/>
            <person name="Parra A."/>
            <person name="Patel S."/>
            <person name="Patil S."/>
            <person name="Perez A."/>
            <person name="Perez Y."/>
            <person name="Pham C."/>
            <person name="Primus E.L."/>
            <person name="Pu L.-L."/>
            <person name="Puazo M."/>
            <person name="Qin X."/>
            <person name="Quiroz J.B."/>
            <person name="Reese J."/>
            <person name="Richards S."/>
            <person name="Rives C.M."/>
            <person name="Robberts R."/>
            <person name="Ruiz S.J."/>
            <person name="Ruiz M.J."/>
            <person name="Santibanez J."/>
            <person name="Schneider B.W."/>
            <person name="Sisson I."/>
            <person name="Smith M."/>
            <person name="Sodergren E."/>
            <person name="Song X.-Z."/>
            <person name="Song B.B."/>
            <person name="Summersgill H."/>
            <person name="Thelus R."/>
            <person name="Thornton R.D."/>
            <person name="Trejos Z.Y."/>
            <person name="Usmani K."/>
            <person name="Vattathil S."/>
            <person name="Villasana D."/>
            <person name="Walker D.L."/>
            <person name="Wang S."/>
            <person name="Wang K."/>
            <person name="White C.S."/>
            <person name="Williams A.C."/>
            <person name="Williamson J."/>
            <person name="Wilson K."/>
            <person name="Woghiren I.O."/>
            <person name="Woodworth J.R."/>
            <person name="Worley K.C."/>
            <person name="Wright R.A."/>
            <person name="Wu W."/>
            <person name="Young L."/>
            <person name="Zhang L."/>
            <person name="Zhang J."/>
            <person name="Zhu Y."/>
            <person name="Muzny D.M."/>
            <person name="Weinstock G."/>
            <person name="Gibbs R.A."/>
        </authorList>
    </citation>
    <scope>NUCLEOTIDE SEQUENCE [LARGE SCALE GENOMIC DNA]</scope>
    <source>
        <strain evidence="2">LSR1</strain>
    </source>
</reference>
<sequence length="151" mass="17826">MIMQFYHEPREDIRRYNEPTVSETAAVFESSDGTPPSHRHISVYPKKGDIQRIDYDSMHCDHMTYVLIWPYGEPGWYINMQYNGKRKTAKRCNISMREYVCFRMAIKGTPPCGNFNPVLSTAKLSQQLIVDYYCRIEGDRLKYIRNQQSKL</sequence>
<dbReference type="Proteomes" id="UP000007819">
    <property type="component" value="Chromosome X"/>
</dbReference>
<reference evidence="1" key="2">
    <citation type="submission" date="2022-06" db="UniProtKB">
        <authorList>
            <consortium name="EnsemblMetazoa"/>
        </authorList>
    </citation>
    <scope>IDENTIFICATION</scope>
</reference>
<organism evidence="1 2">
    <name type="scientific">Acyrthosiphon pisum</name>
    <name type="common">Pea aphid</name>
    <dbReference type="NCBI Taxonomy" id="7029"/>
    <lineage>
        <taxon>Eukaryota</taxon>
        <taxon>Metazoa</taxon>
        <taxon>Ecdysozoa</taxon>
        <taxon>Arthropoda</taxon>
        <taxon>Hexapoda</taxon>
        <taxon>Insecta</taxon>
        <taxon>Pterygota</taxon>
        <taxon>Neoptera</taxon>
        <taxon>Paraneoptera</taxon>
        <taxon>Hemiptera</taxon>
        <taxon>Sternorrhyncha</taxon>
        <taxon>Aphidomorpha</taxon>
        <taxon>Aphidoidea</taxon>
        <taxon>Aphididae</taxon>
        <taxon>Macrosiphini</taxon>
        <taxon>Acyrthosiphon</taxon>
    </lineage>
</organism>
<evidence type="ECO:0008006" key="3">
    <source>
        <dbReference type="Google" id="ProtNLM"/>
    </source>
</evidence>
<dbReference type="PANTHER" id="PTHR45786:SF74">
    <property type="entry name" value="ATP-DEPENDENT DNA HELICASE"/>
    <property type="match status" value="1"/>
</dbReference>
<dbReference type="RefSeq" id="XP_008181210.1">
    <property type="nucleotide sequence ID" value="XM_008182988.1"/>
</dbReference>
<proteinExistence type="predicted"/>
<evidence type="ECO:0000313" key="1">
    <source>
        <dbReference type="EnsemblMetazoa" id="XP_008181210.1"/>
    </source>
</evidence>
<dbReference type="EnsemblMetazoa" id="XM_008182988.1">
    <property type="protein sequence ID" value="XP_008181210.1"/>
    <property type="gene ID" value="LOC103308852"/>
</dbReference>
<protein>
    <recommendedName>
        <fullName evidence="3">Helitron helicase</fullName>
    </recommendedName>
</protein>
<dbReference type="KEGG" id="api:103308852"/>
<accession>A0A8R2B4D0</accession>
<name>A0A8R2B4D0_ACYPI</name>
<keyword evidence="2" id="KW-1185">Reference proteome</keyword>
<dbReference type="OrthoDB" id="6630292at2759"/>
<dbReference type="AlphaFoldDB" id="A0A8R2B4D0"/>
<dbReference type="GeneID" id="103308852"/>
<evidence type="ECO:0000313" key="2">
    <source>
        <dbReference type="Proteomes" id="UP000007819"/>
    </source>
</evidence>
<dbReference type="PANTHER" id="PTHR45786">
    <property type="entry name" value="DNA BINDING PROTEIN-LIKE"/>
    <property type="match status" value="1"/>
</dbReference>